<protein>
    <submittedName>
        <fullName evidence="6">RNA export factor gle2</fullName>
    </submittedName>
</protein>
<proteinExistence type="inferred from homology"/>
<dbReference type="Gene3D" id="2.130.10.10">
    <property type="entry name" value="YVTN repeat-like/Quinoprotein amine dehydrogenase"/>
    <property type="match status" value="1"/>
</dbReference>
<reference evidence="6" key="1">
    <citation type="submission" date="2022-07" db="EMBL/GenBank/DDBJ databases">
        <title>Phylogenomic reconstructions and comparative analyses of Kickxellomycotina fungi.</title>
        <authorList>
            <person name="Reynolds N.K."/>
            <person name="Stajich J.E."/>
            <person name="Barry K."/>
            <person name="Grigoriev I.V."/>
            <person name="Crous P."/>
            <person name="Smith M.E."/>
        </authorList>
    </citation>
    <scope>NUCLEOTIDE SEQUENCE</scope>
    <source>
        <strain evidence="6">NBRC 105414</strain>
    </source>
</reference>
<evidence type="ECO:0000256" key="4">
    <source>
        <dbReference type="PROSITE-ProRule" id="PRU00221"/>
    </source>
</evidence>
<keyword evidence="7" id="KW-1185">Reference proteome</keyword>
<gene>
    <name evidence="6" type="primary">GLE2</name>
    <name evidence="6" type="ORF">H4R18_000322</name>
</gene>
<keyword evidence="2 4" id="KW-0853">WD repeat</keyword>
<dbReference type="AlphaFoldDB" id="A0A9W8LLX0"/>
<organism evidence="6 7">
    <name type="scientific">Coemansia javaensis</name>
    <dbReference type="NCBI Taxonomy" id="2761396"/>
    <lineage>
        <taxon>Eukaryota</taxon>
        <taxon>Fungi</taxon>
        <taxon>Fungi incertae sedis</taxon>
        <taxon>Zoopagomycota</taxon>
        <taxon>Kickxellomycotina</taxon>
        <taxon>Kickxellomycetes</taxon>
        <taxon>Kickxellales</taxon>
        <taxon>Kickxellaceae</taxon>
        <taxon>Coemansia</taxon>
    </lineage>
</organism>
<evidence type="ECO:0000256" key="1">
    <source>
        <dbReference type="ARBA" id="ARBA00007830"/>
    </source>
</evidence>
<feature type="repeat" description="WD" evidence="4">
    <location>
        <begin position="22"/>
        <end position="58"/>
    </location>
</feature>
<keyword evidence="3" id="KW-0677">Repeat</keyword>
<evidence type="ECO:0000313" key="7">
    <source>
        <dbReference type="Proteomes" id="UP001140217"/>
    </source>
</evidence>
<evidence type="ECO:0000313" key="6">
    <source>
        <dbReference type="EMBL" id="KAJ2785776.1"/>
    </source>
</evidence>
<dbReference type="InterPro" id="IPR019775">
    <property type="entry name" value="WD40_repeat_CS"/>
</dbReference>
<dbReference type="PROSITE" id="PS50294">
    <property type="entry name" value="WD_REPEATS_REGION"/>
    <property type="match status" value="1"/>
</dbReference>
<dbReference type="InterPro" id="IPR036322">
    <property type="entry name" value="WD40_repeat_dom_sf"/>
</dbReference>
<dbReference type="PROSITE" id="PS50082">
    <property type="entry name" value="WD_REPEATS_2"/>
    <property type="match status" value="2"/>
</dbReference>
<dbReference type="OrthoDB" id="256303at2759"/>
<evidence type="ECO:0000256" key="2">
    <source>
        <dbReference type="ARBA" id="ARBA00022574"/>
    </source>
</evidence>
<feature type="region of interest" description="Disordered" evidence="5">
    <location>
        <begin position="1"/>
        <end position="23"/>
    </location>
</feature>
<dbReference type="PROSITE" id="PS00678">
    <property type="entry name" value="WD_REPEATS_1"/>
    <property type="match status" value="1"/>
</dbReference>
<comment type="similarity">
    <text evidence="1">Belongs to the WD repeat rae1 family.</text>
</comment>
<dbReference type="InterPro" id="IPR001680">
    <property type="entry name" value="WD40_rpt"/>
</dbReference>
<dbReference type="InterPro" id="IPR015943">
    <property type="entry name" value="WD40/YVTN_repeat-like_dom_sf"/>
</dbReference>
<dbReference type="SMART" id="SM00320">
    <property type="entry name" value="WD40"/>
    <property type="match status" value="4"/>
</dbReference>
<evidence type="ECO:0000256" key="3">
    <source>
        <dbReference type="ARBA" id="ARBA00022737"/>
    </source>
</evidence>
<dbReference type="Pfam" id="PF00400">
    <property type="entry name" value="WD40"/>
    <property type="match status" value="4"/>
</dbReference>
<dbReference type="EMBL" id="JANBUL010000007">
    <property type="protein sequence ID" value="KAJ2785776.1"/>
    <property type="molecule type" value="Genomic_DNA"/>
</dbReference>
<dbReference type="FunFam" id="2.130.10.10:FF:000190">
    <property type="entry name" value="Nuclear pore complex subunit"/>
    <property type="match status" value="1"/>
</dbReference>
<dbReference type="Proteomes" id="UP001140217">
    <property type="component" value="Unassembled WGS sequence"/>
</dbReference>
<evidence type="ECO:0000256" key="5">
    <source>
        <dbReference type="SAM" id="MobiDB-lite"/>
    </source>
</evidence>
<dbReference type="PANTHER" id="PTHR10971">
    <property type="entry name" value="MRNA EXPORT FACTOR AND BUB3"/>
    <property type="match status" value="1"/>
</dbReference>
<name>A0A9W8LLX0_9FUNG</name>
<dbReference type="SUPFAM" id="SSF50978">
    <property type="entry name" value="WD40 repeat-like"/>
    <property type="match status" value="1"/>
</dbReference>
<feature type="repeat" description="WD" evidence="4">
    <location>
        <begin position="102"/>
        <end position="146"/>
    </location>
</feature>
<sequence>MNANNPYKQQARDVEISQPPPDSVSELAFSSKANYLAASSWDNEVRIWEIQSNGTSMGKASFAHQAPALCCAWSQDGTKVVSGGADKAGRMFDLGTGQSSQIAQHDAPIRCIKFVEAANASPIVATAGWDKMLKYWDLRQQTPIGTVTLPERAYAMDCSNPLLVVATAERKVVIFDMTSPTTPFETVDSPLKWQTRAVSCFVKKDGYAIGSIEGRVGIQYIDPKMKTSNFSFKCHRDTKVPINTAVYSVNSIAHHPVYGTFATASNDGSFVFWDKDSKHRIAAHTDIGGPVISSAFSGDGKLFAYAIGYDWSQGYMGNTSNVKNTIMLHAVIDSEVKPKAR</sequence>
<comment type="caution">
    <text evidence="6">The sequence shown here is derived from an EMBL/GenBank/DDBJ whole genome shotgun (WGS) entry which is preliminary data.</text>
</comment>
<accession>A0A9W8LLX0</accession>